<dbReference type="HOGENOM" id="CLU_016206_1_0_1"/>
<dbReference type="AlphaFoldDB" id="A0A067P0C6"/>
<name>A0A067P0C6_PLEO1</name>
<dbReference type="PANTHER" id="PTHR12459">
    <property type="entry name" value="TRANSMEMBRANE PROTEIN 135-RELATED"/>
    <property type="match status" value="1"/>
</dbReference>
<dbReference type="STRING" id="1137138.A0A067P0C6"/>
<dbReference type="EMBL" id="KL198007">
    <property type="protein sequence ID" value="KDQ29817.1"/>
    <property type="molecule type" value="Genomic_DNA"/>
</dbReference>
<evidence type="ECO:0000313" key="4">
    <source>
        <dbReference type="Proteomes" id="UP000027073"/>
    </source>
</evidence>
<feature type="region of interest" description="Disordered" evidence="1">
    <location>
        <begin position="1"/>
        <end position="24"/>
    </location>
</feature>
<evidence type="ECO:0000256" key="2">
    <source>
        <dbReference type="SAM" id="Phobius"/>
    </source>
</evidence>
<keyword evidence="2" id="KW-1133">Transmembrane helix</keyword>
<keyword evidence="2" id="KW-0472">Membrane</keyword>
<dbReference type="PANTHER" id="PTHR12459:SF6">
    <property type="entry name" value="GB|AAD46013.1"/>
    <property type="match status" value="1"/>
</dbReference>
<gene>
    <name evidence="3" type="ORF">PLEOSDRAFT_1076457</name>
</gene>
<organism evidence="3 4">
    <name type="scientific">Pleurotus ostreatus (strain PC15)</name>
    <name type="common">Oyster mushroom</name>
    <dbReference type="NCBI Taxonomy" id="1137138"/>
    <lineage>
        <taxon>Eukaryota</taxon>
        <taxon>Fungi</taxon>
        <taxon>Dikarya</taxon>
        <taxon>Basidiomycota</taxon>
        <taxon>Agaricomycotina</taxon>
        <taxon>Agaricomycetes</taxon>
        <taxon>Agaricomycetidae</taxon>
        <taxon>Agaricales</taxon>
        <taxon>Pleurotineae</taxon>
        <taxon>Pleurotaceae</taxon>
        <taxon>Pleurotus</taxon>
    </lineage>
</organism>
<accession>A0A067P0C6</accession>
<feature type="transmembrane region" description="Helical" evidence="2">
    <location>
        <begin position="264"/>
        <end position="284"/>
    </location>
</feature>
<reference evidence="4" key="1">
    <citation type="journal article" date="2014" name="Proc. Natl. Acad. Sci. U.S.A.">
        <title>Extensive sampling of basidiomycete genomes demonstrates inadequacy of the white-rot/brown-rot paradigm for wood decay fungi.</title>
        <authorList>
            <person name="Riley R."/>
            <person name="Salamov A.A."/>
            <person name="Brown D.W."/>
            <person name="Nagy L.G."/>
            <person name="Floudas D."/>
            <person name="Held B.W."/>
            <person name="Levasseur A."/>
            <person name="Lombard V."/>
            <person name="Morin E."/>
            <person name="Otillar R."/>
            <person name="Lindquist E.A."/>
            <person name="Sun H."/>
            <person name="LaButti K.M."/>
            <person name="Schmutz J."/>
            <person name="Jabbour D."/>
            <person name="Luo H."/>
            <person name="Baker S.E."/>
            <person name="Pisabarro A.G."/>
            <person name="Walton J.D."/>
            <person name="Blanchette R.A."/>
            <person name="Henrissat B."/>
            <person name="Martin F."/>
            <person name="Cullen D."/>
            <person name="Hibbett D.S."/>
            <person name="Grigoriev I.V."/>
        </authorList>
    </citation>
    <scope>NUCLEOTIDE SEQUENCE [LARGE SCALE GENOMIC DNA]</scope>
    <source>
        <strain evidence="4">PC15</strain>
    </source>
</reference>
<feature type="transmembrane region" description="Helical" evidence="2">
    <location>
        <begin position="215"/>
        <end position="231"/>
    </location>
</feature>
<evidence type="ECO:0000313" key="3">
    <source>
        <dbReference type="EMBL" id="KDQ29817.1"/>
    </source>
</evidence>
<dbReference type="InParanoid" id="A0A067P0C6"/>
<dbReference type="VEuPathDB" id="FungiDB:PLEOSDRAFT_1076457"/>
<dbReference type="OrthoDB" id="291792at2759"/>
<feature type="transmembrane region" description="Helical" evidence="2">
    <location>
        <begin position="467"/>
        <end position="487"/>
    </location>
</feature>
<feature type="compositionally biased region" description="Pro residues" evidence="1">
    <location>
        <begin position="1"/>
        <end position="11"/>
    </location>
</feature>
<sequence>MDSQAPSPPYLDEPANSDSNGSRTPYLSFTPKRSIASFENLVALANYQERLKDARKMVWRDRGQPVTDLPDLKACLEHAATGGLRSATLAFGIRAGLNVVLAMIRMRRMPRSLWFSLVRHAIFGFDTLRFGAMLGTFTAVYKFLINALPILVPAVNPRRYSSSAVDDEETDIDMLEAGRNASRLTVEVPLAERRARLSLSTHAQMMIVRKKTRRWHAALAGAVAGALAIVWEKRNRRGVIAQQMFVRGLQGSYNSFASRHNIHVPHGAVLVFSVACGQILYAFLLRPDTLPRSYSSWIGQAAKVPAECVRMNKDLVREGTFDIADVDKLSWRPDITPSNLVKLLELRDRATALTPSFGPRHVSCAAVHPAIDSCLSVPFDRFFEVFKWMLPIYGALHFIPAILFKRKEFFRQPLKMLLKAGWGTTRSSAFLGTFVIIYQTAFCYKHYLYDRLSSPKNLPTVQRLVELLISRASFWIPGFLCGLSLFVEAPRRRAELAMYVLPKGLESAWIMARGKGLVFKTGKYGDVMLTAIGMGMFMSTYQNDPHHLSGLVRRIMYQFIGPN</sequence>
<dbReference type="Proteomes" id="UP000027073">
    <property type="component" value="Unassembled WGS sequence"/>
</dbReference>
<proteinExistence type="predicted"/>
<evidence type="ECO:0000256" key="1">
    <source>
        <dbReference type="SAM" id="MobiDB-lite"/>
    </source>
</evidence>
<evidence type="ECO:0008006" key="5">
    <source>
        <dbReference type="Google" id="ProtNLM"/>
    </source>
</evidence>
<feature type="transmembrane region" description="Helical" evidence="2">
    <location>
        <begin position="127"/>
        <end position="152"/>
    </location>
</feature>
<dbReference type="InterPro" id="IPR026749">
    <property type="entry name" value="Tmem135"/>
</dbReference>
<keyword evidence="2" id="KW-0812">Transmembrane</keyword>
<protein>
    <recommendedName>
        <fullName evidence="5">Transmembrane protein 135 N-terminal domain-containing protein</fullName>
    </recommendedName>
</protein>
<feature type="transmembrane region" description="Helical" evidence="2">
    <location>
        <begin position="425"/>
        <end position="447"/>
    </location>
</feature>